<keyword evidence="5 7" id="KW-1133">Transmembrane helix</keyword>
<evidence type="ECO:0000256" key="5">
    <source>
        <dbReference type="ARBA" id="ARBA00022989"/>
    </source>
</evidence>
<feature type="domain" description="ABC transmembrane type-1" evidence="8">
    <location>
        <begin position="90"/>
        <end position="279"/>
    </location>
</feature>
<keyword evidence="10" id="KW-1185">Reference proteome</keyword>
<dbReference type="AlphaFoldDB" id="A0A2T0SZ90"/>
<dbReference type="InterPro" id="IPR000515">
    <property type="entry name" value="MetI-like"/>
</dbReference>
<evidence type="ECO:0000256" key="3">
    <source>
        <dbReference type="ARBA" id="ARBA00022475"/>
    </source>
</evidence>
<evidence type="ECO:0000313" key="10">
    <source>
        <dbReference type="Proteomes" id="UP000239494"/>
    </source>
</evidence>
<keyword evidence="2 7" id="KW-0813">Transport</keyword>
<dbReference type="GO" id="GO:0005886">
    <property type="term" value="C:plasma membrane"/>
    <property type="evidence" value="ECO:0007669"/>
    <property type="project" value="UniProtKB-SubCell"/>
</dbReference>
<proteinExistence type="inferred from homology"/>
<feature type="transmembrane region" description="Helical" evidence="7">
    <location>
        <begin position="94"/>
        <end position="114"/>
    </location>
</feature>
<keyword evidence="4 7" id="KW-0812">Transmembrane</keyword>
<evidence type="ECO:0000313" key="9">
    <source>
        <dbReference type="EMBL" id="PRY38740.1"/>
    </source>
</evidence>
<protein>
    <submittedName>
        <fullName evidence="9">Cellobiose ABC transporter membrane protein</fullName>
    </submittedName>
</protein>
<dbReference type="InterPro" id="IPR035906">
    <property type="entry name" value="MetI-like_sf"/>
</dbReference>
<dbReference type="EMBL" id="PVTF01000008">
    <property type="protein sequence ID" value="PRY38740.1"/>
    <property type="molecule type" value="Genomic_DNA"/>
</dbReference>
<comment type="subcellular location">
    <subcellularLocation>
        <location evidence="1 7">Cell membrane</location>
        <topology evidence="1 7">Multi-pass membrane protein</topology>
    </subcellularLocation>
</comment>
<dbReference type="PROSITE" id="PS50928">
    <property type="entry name" value="ABC_TM1"/>
    <property type="match status" value="1"/>
</dbReference>
<evidence type="ECO:0000256" key="2">
    <source>
        <dbReference type="ARBA" id="ARBA00022448"/>
    </source>
</evidence>
<feature type="transmembrane region" description="Helical" evidence="7">
    <location>
        <begin position="202"/>
        <end position="223"/>
    </location>
</feature>
<dbReference type="SUPFAM" id="SSF161098">
    <property type="entry name" value="MetI-like"/>
    <property type="match status" value="1"/>
</dbReference>
<accession>A0A2T0SZ90</accession>
<feature type="transmembrane region" description="Helical" evidence="7">
    <location>
        <begin position="258"/>
        <end position="279"/>
    </location>
</feature>
<dbReference type="PANTHER" id="PTHR43744">
    <property type="entry name" value="ABC TRANSPORTER PERMEASE PROTEIN MG189-RELATED-RELATED"/>
    <property type="match status" value="1"/>
</dbReference>
<dbReference type="RefSeq" id="WP_106190039.1">
    <property type="nucleotide sequence ID" value="NZ_PVTF01000008.1"/>
</dbReference>
<feature type="transmembrane region" description="Helical" evidence="7">
    <location>
        <begin position="152"/>
        <end position="175"/>
    </location>
</feature>
<dbReference type="Pfam" id="PF00528">
    <property type="entry name" value="BPD_transp_1"/>
    <property type="match status" value="1"/>
</dbReference>
<evidence type="ECO:0000256" key="1">
    <source>
        <dbReference type="ARBA" id="ARBA00004651"/>
    </source>
</evidence>
<gene>
    <name evidence="9" type="ORF">CLV43_108140</name>
</gene>
<dbReference type="Gene3D" id="1.10.3720.10">
    <property type="entry name" value="MetI-like"/>
    <property type="match status" value="1"/>
</dbReference>
<keyword evidence="3" id="KW-1003">Cell membrane</keyword>
<dbReference type="PANTHER" id="PTHR43744:SF12">
    <property type="entry name" value="ABC TRANSPORTER PERMEASE PROTEIN MG189-RELATED"/>
    <property type="match status" value="1"/>
</dbReference>
<evidence type="ECO:0000256" key="6">
    <source>
        <dbReference type="ARBA" id="ARBA00023136"/>
    </source>
</evidence>
<reference evidence="9 10" key="1">
    <citation type="submission" date="2018-03" db="EMBL/GenBank/DDBJ databases">
        <title>Genomic Encyclopedia of Archaeal and Bacterial Type Strains, Phase II (KMG-II): from individual species to whole genera.</title>
        <authorList>
            <person name="Goeker M."/>
        </authorList>
    </citation>
    <scope>NUCLEOTIDE SEQUENCE [LARGE SCALE GENOMIC DNA]</scope>
    <source>
        <strain evidence="9 10">DSM 44720</strain>
    </source>
</reference>
<dbReference type="Proteomes" id="UP000239494">
    <property type="component" value="Unassembled WGS sequence"/>
</dbReference>
<evidence type="ECO:0000259" key="8">
    <source>
        <dbReference type="PROSITE" id="PS50928"/>
    </source>
</evidence>
<dbReference type="GO" id="GO:0055085">
    <property type="term" value="P:transmembrane transport"/>
    <property type="evidence" value="ECO:0007669"/>
    <property type="project" value="InterPro"/>
</dbReference>
<name>A0A2T0SZ90_9PSEU</name>
<feature type="transmembrane region" description="Helical" evidence="7">
    <location>
        <begin position="30"/>
        <end position="49"/>
    </location>
</feature>
<comment type="similarity">
    <text evidence="7">Belongs to the binding-protein-dependent transport system permease family.</text>
</comment>
<dbReference type="CDD" id="cd06261">
    <property type="entry name" value="TM_PBP2"/>
    <property type="match status" value="1"/>
</dbReference>
<comment type="caution">
    <text evidence="9">The sequence shown here is derived from an EMBL/GenBank/DDBJ whole genome shotgun (WGS) entry which is preliminary data.</text>
</comment>
<organism evidence="9 10">
    <name type="scientific">Umezawaea tangerina</name>
    <dbReference type="NCBI Taxonomy" id="84725"/>
    <lineage>
        <taxon>Bacteria</taxon>
        <taxon>Bacillati</taxon>
        <taxon>Actinomycetota</taxon>
        <taxon>Actinomycetes</taxon>
        <taxon>Pseudonocardiales</taxon>
        <taxon>Pseudonocardiaceae</taxon>
        <taxon>Umezawaea</taxon>
    </lineage>
</organism>
<keyword evidence="6 7" id="KW-0472">Membrane</keyword>
<evidence type="ECO:0000256" key="4">
    <source>
        <dbReference type="ARBA" id="ARBA00022692"/>
    </source>
</evidence>
<feature type="transmembrane region" description="Helical" evidence="7">
    <location>
        <begin position="126"/>
        <end position="146"/>
    </location>
</feature>
<dbReference type="OrthoDB" id="2063054at2"/>
<sequence length="294" mass="31878">MTALTTAPPVRRPGRSKRLKASTLLERPNFVVYGILIAFILGSAFPFYWSFLVASYDANVFTGDVPLIPGGNFLVNANRVVDSIPFWKALGNSVVVSGTVTLSVVLFSSLAGFAFAKLRFRGSKGLMLFVIATLAVPTQLGVIPLFMAMAEFGWSGTLGAVIAPNLVTAFGVFWMRQYIVDAVPNELIEAARMDGCSLLRTFWHVCLPAVRPAAAMLGVFTFMQSWNDFLWPLIVLNPEDPTIQVALEKLQSGYYVDYSLVLAGTTMATVPVLLVFLVLGRQIVAGIMQGAVKG</sequence>
<evidence type="ECO:0000256" key="7">
    <source>
        <dbReference type="RuleBase" id="RU363032"/>
    </source>
</evidence>